<dbReference type="Proteomes" id="UP000005237">
    <property type="component" value="Unassembled WGS sequence"/>
</dbReference>
<feature type="compositionally biased region" description="Polar residues" evidence="1">
    <location>
        <begin position="49"/>
        <end position="58"/>
    </location>
</feature>
<evidence type="ECO:0000313" key="3">
    <source>
        <dbReference type="Proteomes" id="UP000005237"/>
    </source>
</evidence>
<feature type="region of interest" description="Disordered" evidence="1">
    <location>
        <begin position="21"/>
        <end position="102"/>
    </location>
</feature>
<sequence>MVLPRRKSIISQEERIARLKESRLKYSQIGKPKNPPTSNQPRTSLAVPTVSQIATKSVPSRPIAPPRTRAQLSSIGPNVSKNVPSSSKASSSANNDNDFEVDPRSLEMIKSGRITIPVNRPSFAASRHTIGSRQSLVGRQNNRFRTSIAQEPRTSLLPFGINVFEANATQKSEVLEFLNSRMSATTTPAKANASGSVFGSVLNSTRHRKIRFMDSAIQEVRESAESAEVAAASTSVHHSPTADTAFMPNSILSTKKNNKKKVNLDAPAPATPRKINFDDEDGPEKENIEKEIENLEKSANVLLLSEVKLSEDSTKRVREIIGKLQKALNASEQEKKEVEKVVKSPSDRIPMTPLGSIMESLTVNEEEEEGQEEDAEEMAFQERKKSRRRSSRMKVGRRASRSRSTVRQE</sequence>
<evidence type="ECO:0000256" key="1">
    <source>
        <dbReference type="SAM" id="MobiDB-lite"/>
    </source>
</evidence>
<feature type="compositionally biased region" description="Acidic residues" evidence="1">
    <location>
        <begin position="364"/>
        <end position="379"/>
    </location>
</feature>
<feature type="region of interest" description="Disordered" evidence="1">
    <location>
        <begin position="338"/>
        <end position="409"/>
    </location>
</feature>
<keyword evidence="3" id="KW-1185">Reference proteome</keyword>
<dbReference type="OMA" id="FRSSMAP"/>
<name>A0A8R1E0C3_CAEJA</name>
<proteinExistence type="predicted"/>
<organism evidence="2 3">
    <name type="scientific">Caenorhabditis japonica</name>
    <dbReference type="NCBI Taxonomy" id="281687"/>
    <lineage>
        <taxon>Eukaryota</taxon>
        <taxon>Metazoa</taxon>
        <taxon>Ecdysozoa</taxon>
        <taxon>Nematoda</taxon>
        <taxon>Chromadorea</taxon>
        <taxon>Rhabditida</taxon>
        <taxon>Rhabditina</taxon>
        <taxon>Rhabditomorpha</taxon>
        <taxon>Rhabditoidea</taxon>
        <taxon>Rhabditidae</taxon>
        <taxon>Peloderinae</taxon>
        <taxon>Caenorhabditis</taxon>
    </lineage>
</organism>
<feature type="compositionally biased region" description="Basic residues" evidence="1">
    <location>
        <begin position="384"/>
        <end position="401"/>
    </location>
</feature>
<reference evidence="2" key="2">
    <citation type="submission" date="2022-06" db="UniProtKB">
        <authorList>
            <consortium name="EnsemblMetazoa"/>
        </authorList>
    </citation>
    <scope>IDENTIFICATION</scope>
    <source>
        <strain evidence="2">DF5081</strain>
    </source>
</reference>
<evidence type="ECO:0000313" key="2">
    <source>
        <dbReference type="EnsemblMetazoa" id="CJA15566.1"/>
    </source>
</evidence>
<protein>
    <submittedName>
        <fullName evidence="2">Uncharacterized protein</fullName>
    </submittedName>
</protein>
<accession>A0A8R1E0C3</accession>
<feature type="compositionally biased region" description="Low complexity" evidence="1">
    <location>
        <begin position="77"/>
        <end position="96"/>
    </location>
</feature>
<reference evidence="3" key="1">
    <citation type="submission" date="2010-08" db="EMBL/GenBank/DDBJ databases">
        <authorList>
            <consortium name="Caenorhabditis japonica Sequencing Consortium"/>
            <person name="Wilson R.K."/>
        </authorList>
    </citation>
    <scope>NUCLEOTIDE SEQUENCE [LARGE SCALE GENOMIC DNA]</scope>
    <source>
        <strain evidence="3">DF5081</strain>
    </source>
</reference>
<dbReference type="AlphaFoldDB" id="A0A8R1E0C3"/>
<dbReference type="EnsemblMetazoa" id="CJA15566.1">
    <property type="protein sequence ID" value="CJA15566.1"/>
    <property type="gene ID" value="WBGene00134770"/>
</dbReference>